<organism evidence="4 5">
    <name type="scientific">Rhodopirellula sallentina SM41</name>
    <dbReference type="NCBI Taxonomy" id="1263870"/>
    <lineage>
        <taxon>Bacteria</taxon>
        <taxon>Pseudomonadati</taxon>
        <taxon>Planctomycetota</taxon>
        <taxon>Planctomycetia</taxon>
        <taxon>Pirellulales</taxon>
        <taxon>Pirellulaceae</taxon>
        <taxon>Rhodopirellula</taxon>
    </lineage>
</organism>
<comment type="similarity">
    <text evidence="1">Belongs to the UPF0337 (CsbD) family.</text>
</comment>
<dbReference type="SUPFAM" id="SSF69047">
    <property type="entry name" value="Hypothetical protein YjbJ"/>
    <property type="match status" value="1"/>
</dbReference>
<keyword evidence="2" id="KW-0812">Transmembrane</keyword>
<evidence type="ECO:0000259" key="3">
    <source>
        <dbReference type="Pfam" id="PF05532"/>
    </source>
</evidence>
<dbReference type="Gene3D" id="1.10.1470.10">
    <property type="entry name" value="YjbJ"/>
    <property type="match status" value="1"/>
</dbReference>
<proteinExistence type="inferred from homology"/>
<name>M5TY22_9BACT</name>
<dbReference type="InterPro" id="IPR036629">
    <property type="entry name" value="YjbJ_sf"/>
</dbReference>
<feature type="domain" description="CsbD-like" evidence="3">
    <location>
        <begin position="5"/>
        <end position="55"/>
    </location>
</feature>
<evidence type="ECO:0000256" key="2">
    <source>
        <dbReference type="SAM" id="Phobius"/>
    </source>
</evidence>
<dbReference type="AlphaFoldDB" id="M5TY22"/>
<comment type="caution">
    <text evidence="4">The sequence shown here is derived from an EMBL/GenBank/DDBJ whole genome shotgun (WGS) entry which is preliminary data.</text>
</comment>
<dbReference type="PANTHER" id="PTHR34977:SF1">
    <property type="entry name" value="UPF0337 PROTEIN YJBJ"/>
    <property type="match status" value="1"/>
</dbReference>
<dbReference type="PATRIC" id="fig|1263870.3.peg.4940"/>
<dbReference type="EMBL" id="ANOH01000319">
    <property type="protein sequence ID" value="EMI53924.1"/>
    <property type="molecule type" value="Genomic_DNA"/>
</dbReference>
<sequence>MNREEIKGHWNEVKGRLKEHWGQLTDDDLSQAEGNADQLVGVVQQKTGATRREIENFIDGMFNGSMSDQAAETVQQYADTAQRMADEATQYARQQADRIAAYSSDYSAKVAHTVRTRPAESMAIAFGLGIAAGALFFLGRKK</sequence>
<dbReference type="OrthoDB" id="278198at2"/>
<reference evidence="4 5" key="1">
    <citation type="journal article" date="2013" name="Mar. Genomics">
        <title>Expression of sulfatases in Rhodopirellula baltica and the diversity of sulfatases in the genus Rhodopirellula.</title>
        <authorList>
            <person name="Wegner C.E."/>
            <person name="Richter-Heitmann T."/>
            <person name="Klindworth A."/>
            <person name="Klockow C."/>
            <person name="Richter M."/>
            <person name="Achstetter T."/>
            <person name="Glockner F.O."/>
            <person name="Harder J."/>
        </authorList>
    </citation>
    <scope>NUCLEOTIDE SEQUENCE [LARGE SCALE GENOMIC DNA]</scope>
    <source>
        <strain evidence="4 5">SM41</strain>
    </source>
</reference>
<gene>
    <name evidence="4" type="ORF">RSSM_04671</name>
</gene>
<keyword evidence="5" id="KW-1185">Reference proteome</keyword>
<dbReference type="Proteomes" id="UP000011885">
    <property type="component" value="Unassembled WGS sequence"/>
</dbReference>
<accession>M5TY22</accession>
<evidence type="ECO:0000313" key="5">
    <source>
        <dbReference type="Proteomes" id="UP000011885"/>
    </source>
</evidence>
<evidence type="ECO:0000313" key="4">
    <source>
        <dbReference type="EMBL" id="EMI53924.1"/>
    </source>
</evidence>
<feature type="transmembrane region" description="Helical" evidence="2">
    <location>
        <begin position="122"/>
        <end position="139"/>
    </location>
</feature>
<evidence type="ECO:0000256" key="1">
    <source>
        <dbReference type="ARBA" id="ARBA00009129"/>
    </source>
</evidence>
<keyword evidence="2" id="KW-1133">Transmembrane helix</keyword>
<dbReference type="InterPro" id="IPR008462">
    <property type="entry name" value="CsbD"/>
</dbReference>
<dbReference type="InterPro" id="IPR050423">
    <property type="entry name" value="UPF0337_stress_rsp"/>
</dbReference>
<dbReference type="Pfam" id="PF05532">
    <property type="entry name" value="CsbD"/>
    <property type="match status" value="1"/>
</dbReference>
<keyword evidence="2" id="KW-0472">Membrane</keyword>
<dbReference type="PANTHER" id="PTHR34977">
    <property type="entry name" value="UPF0337 PROTEIN YJBJ"/>
    <property type="match status" value="1"/>
</dbReference>
<dbReference type="RefSeq" id="WP_008683711.1">
    <property type="nucleotide sequence ID" value="NZ_ANOH01000319.1"/>
</dbReference>
<protein>
    <submittedName>
        <fullName evidence="4">CsbD-like protein</fullName>
    </submittedName>
</protein>